<dbReference type="Proteomes" id="UP001177670">
    <property type="component" value="Unassembled WGS sequence"/>
</dbReference>
<gene>
    <name evidence="1" type="ORF">K0M31_001024</name>
</gene>
<feature type="non-terminal residue" evidence="1">
    <location>
        <position position="1"/>
    </location>
</feature>
<proteinExistence type="predicted"/>
<keyword evidence="2" id="KW-1185">Reference proteome</keyword>
<comment type="caution">
    <text evidence="1">The sequence shown here is derived from an EMBL/GenBank/DDBJ whole genome shotgun (WGS) entry which is preliminary data.</text>
</comment>
<protein>
    <submittedName>
        <fullName evidence="1">Uncharacterized protein</fullName>
    </submittedName>
</protein>
<accession>A0AA40KX97</accession>
<reference evidence="1" key="1">
    <citation type="submission" date="2021-10" db="EMBL/GenBank/DDBJ databases">
        <title>Melipona bicolor Genome sequencing and assembly.</title>
        <authorList>
            <person name="Araujo N.S."/>
            <person name="Arias M.C."/>
        </authorList>
    </citation>
    <scope>NUCLEOTIDE SEQUENCE</scope>
    <source>
        <strain evidence="1">USP_2M_L1-L4_2017</strain>
        <tissue evidence="1">Whole body</tissue>
    </source>
</reference>
<dbReference type="EMBL" id="JAHYIQ010000001">
    <property type="protein sequence ID" value="KAK1136474.1"/>
    <property type="molecule type" value="Genomic_DNA"/>
</dbReference>
<name>A0AA40KX97_9HYME</name>
<dbReference type="AlphaFoldDB" id="A0AA40KX97"/>
<organism evidence="1 2">
    <name type="scientific">Melipona bicolor</name>
    <dbReference type="NCBI Taxonomy" id="60889"/>
    <lineage>
        <taxon>Eukaryota</taxon>
        <taxon>Metazoa</taxon>
        <taxon>Ecdysozoa</taxon>
        <taxon>Arthropoda</taxon>
        <taxon>Hexapoda</taxon>
        <taxon>Insecta</taxon>
        <taxon>Pterygota</taxon>
        <taxon>Neoptera</taxon>
        <taxon>Endopterygota</taxon>
        <taxon>Hymenoptera</taxon>
        <taxon>Apocrita</taxon>
        <taxon>Aculeata</taxon>
        <taxon>Apoidea</taxon>
        <taxon>Anthophila</taxon>
        <taxon>Apidae</taxon>
        <taxon>Melipona</taxon>
    </lineage>
</organism>
<sequence length="113" mass="12901">RTTKKNNPFSSKLRKNAFLFVSTKPSRYYSSGDTNNNCSYELNNDPDLQRSISVTDLSVRGETLPKPLSTLFEAFLVTELRLPAIGLYQCLYHRGREFVSPRVINSVEHGRET</sequence>
<evidence type="ECO:0000313" key="1">
    <source>
        <dbReference type="EMBL" id="KAK1136474.1"/>
    </source>
</evidence>
<evidence type="ECO:0000313" key="2">
    <source>
        <dbReference type="Proteomes" id="UP001177670"/>
    </source>
</evidence>